<gene>
    <name evidence="2" type="ORF">BT96DRAFT_577264</name>
</gene>
<evidence type="ECO:0000313" key="2">
    <source>
        <dbReference type="EMBL" id="KAE9401853.1"/>
    </source>
</evidence>
<keyword evidence="3" id="KW-1185">Reference proteome</keyword>
<evidence type="ECO:0000313" key="3">
    <source>
        <dbReference type="Proteomes" id="UP000799118"/>
    </source>
</evidence>
<proteinExistence type="predicted"/>
<dbReference type="EMBL" id="ML769441">
    <property type="protein sequence ID" value="KAE9401853.1"/>
    <property type="molecule type" value="Genomic_DNA"/>
</dbReference>
<accession>A0A6A4HVB2</accession>
<dbReference type="Proteomes" id="UP000799118">
    <property type="component" value="Unassembled WGS sequence"/>
</dbReference>
<reference evidence="2" key="1">
    <citation type="journal article" date="2019" name="Environ. Microbiol.">
        <title>Fungal ecological strategies reflected in gene transcription - a case study of two litter decomposers.</title>
        <authorList>
            <person name="Barbi F."/>
            <person name="Kohler A."/>
            <person name="Barry K."/>
            <person name="Baskaran P."/>
            <person name="Daum C."/>
            <person name="Fauchery L."/>
            <person name="Ihrmark K."/>
            <person name="Kuo A."/>
            <person name="LaButti K."/>
            <person name="Lipzen A."/>
            <person name="Morin E."/>
            <person name="Grigoriev I.V."/>
            <person name="Henrissat B."/>
            <person name="Lindahl B."/>
            <person name="Martin F."/>
        </authorList>
    </citation>
    <scope>NUCLEOTIDE SEQUENCE</scope>
    <source>
        <strain evidence="2">JB14</strain>
    </source>
</reference>
<name>A0A6A4HVB2_9AGAR</name>
<sequence>MRRESASVNPPISAPRNMLNSCSSTLSVASTRVEATQSSLTAPMSTSSITLIPSETPSEIRSARSKRPRHRKNMSNCVAELALVYGVSGWDPNPNAGPGGCDPRTAPVSTSTLPPLLNGLMPRWIFKQRKSLSEDFQRPSTGNPRSRVG</sequence>
<protein>
    <submittedName>
        <fullName evidence="2">Uncharacterized protein</fullName>
    </submittedName>
</protein>
<dbReference type="AlphaFoldDB" id="A0A6A4HVB2"/>
<evidence type="ECO:0000256" key="1">
    <source>
        <dbReference type="SAM" id="MobiDB-lite"/>
    </source>
</evidence>
<feature type="region of interest" description="Disordered" evidence="1">
    <location>
        <begin position="94"/>
        <end position="114"/>
    </location>
</feature>
<organism evidence="2 3">
    <name type="scientific">Gymnopus androsaceus JB14</name>
    <dbReference type="NCBI Taxonomy" id="1447944"/>
    <lineage>
        <taxon>Eukaryota</taxon>
        <taxon>Fungi</taxon>
        <taxon>Dikarya</taxon>
        <taxon>Basidiomycota</taxon>
        <taxon>Agaricomycotina</taxon>
        <taxon>Agaricomycetes</taxon>
        <taxon>Agaricomycetidae</taxon>
        <taxon>Agaricales</taxon>
        <taxon>Marasmiineae</taxon>
        <taxon>Omphalotaceae</taxon>
        <taxon>Gymnopus</taxon>
    </lineage>
</organism>